<dbReference type="InterPro" id="IPR009057">
    <property type="entry name" value="Homeodomain-like_sf"/>
</dbReference>
<evidence type="ECO:0000259" key="4">
    <source>
        <dbReference type="PROSITE" id="PS51294"/>
    </source>
</evidence>
<evidence type="ECO:0000256" key="2">
    <source>
        <dbReference type="SAM" id="MobiDB-lite"/>
    </source>
</evidence>
<comment type="caution">
    <text evidence="5">The sequence shown here is derived from an EMBL/GenBank/DDBJ whole genome shotgun (WGS) entry which is preliminary data.</text>
</comment>
<name>A0A843V2H9_COLES</name>
<feature type="domain" description="HTH myb-type" evidence="4">
    <location>
        <begin position="533"/>
        <end position="581"/>
    </location>
</feature>
<feature type="domain" description="Ubiquitin-like" evidence="3">
    <location>
        <begin position="342"/>
        <end position="413"/>
    </location>
</feature>
<evidence type="ECO:0000259" key="3">
    <source>
        <dbReference type="PROSITE" id="PS50053"/>
    </source>
</evidence>
<dbReference type="InterPro" id="IPR029071">
    <property type="entry name" value="Ubiquitin-like_domsf"/>
</dbReference>
<feature type="region of interest" description="Disordered" evidence="2">
    <location>
        <begin position="310"/>
        <end position="332"/>
    </location>
</feature>
<dbReference type="GO" id="GO:0043565">
    <property type="term" value="F:sequence-specific DNA binding"/>
    <property type="evidence" value="ECO:0007669"/>
    <property type="project" value="UniProtKB-ARBA"/>
</dbReference>
<dbReference type="PROSITE" id="PS50053">
    <property type="entry name" value="UBIQUITIN_2"/>
    <property type="match status" value="1"/>
</dbReference>
<dbReference type="Proteomes" id="UP000652761">
    <property type="component" value="Unassembled WGS sequence"/>
</dbReference>
<dbReference type="InterPro" id="IPR057625">
    <property type="entry name" value="TPR1-6-like_ubiquitin"/>
</dbReference>
<evidence type="ECO:0000256" key="1">
    <source>
        <dbReference type="ARBA" id="ARBA00023125"/>
    </source>
</evidence>
<dbReference type="InterPro" id="IPR017930">
    <property type="entry name" value="Myb_dom"/>
</dbReference>
<dbReference type="PROSITE" id="PS51294">
    <property type="entry name" value="HTH_MYB"/>
    <property type="match status" value="1"/>
</dbReference>
<reference evidence="5" key="1">
    <citation type="submission" date="2017-07" db="EMBL/GenBank/DDBJ databases">
        <title>Taro Niue Genome Assembly and Annotation.</title>
        <authorList>
            <person name="Atibalentja N."/>
            <person name="Keating K."/>
            <person name="Fields C.J."/>
        </authorList>
    </citation>
    <scope>NUCLEOTIDE SEQUENCE</scope>
    <source>
        <strain evidence="5">Niue_2</strain>
        <tissue evidence="5">Leaf</tissue>
    </source>
</reference>
<dbReference type="Pfam" id="PF23603">
    <property type="entry name" value="Ubiquitin_TPR1"/>
    <property type="match status" value="1"/>
</dbReference>
<dbReference type="SUPFAM" id="SSF54236">
    <property type="entry name" value="Ubiquitin-like"/>
    <property type="match status" value="1"/>
</dbReference>
<dbReference type="PANTHER" id="PTHR21717">
    <property type="entry name" value="TELOMERIC REPEAT BINDING PROTEIN"/>
    <property type="match status" value="1"/>
</dbReference>
<dbReference type="InterPro" id="IPR031105">
    <property type="entry name" value="TRP_plant"/>
</dbReference>
<dbReference type="Gene3D" id="1.10.246.220">
    <property type="match status" value="2"/>
</dbReference>
<keyword evidence="1" id="KW-0238">DNA-binding</keyword>
<evidence type="ECO:0000313" key="5">
    <source>
        <dbReference type="EMBL" id="MQL85939.1"/>
    </source>
</evidence>
<keyword evidence="6" id="KW-1185">Reference proteome</keyword>
<dbReference type="EMBL" id="NMUH01000860">
    <property type="protein sequence ID" value="MQL85939.1"/>
    <property type="molecule type" value="Genomic_DNA"/>
</dbReference>
<accession>A0A843V2H9</accession>
<organism evidence="5 6">
    <name type="scientific">Colocasia esculenta</name>
    <name type="common">Wild taro</name>
    <name type="synonym">Arum esculentum</name>
    <dbReference type="NCBI Taxonomy" id="4460"/>
    <lineage>
        <taxon>Eukaryota</taxon>
        <taxon>Viridiplantae</taxon>
        <taxon>Streptophyta</taxon>
        <taxon>Embryophyta</taxon>
        <taxon>Tracheophyta</taxon>
        <taxon>Spermatophyta</taxon>
        <taxon>Magnoliopsida</taxon>
        <taxon>Liliopsida</taxon>
        <taxon>Araceae</taxon>
        <taxon>Aroideae</taxon>
        <taxon>Colocasieae</taxon>
        <taxon>Colocasia</taxon>
    </lineage>
</organism>
<dbReference type="InterPro" id="IPR000626">
    <property type="entry name" value="Ubiquitin-like_dom"/>
</dbReference>
<proteinExistence type="predicted"/>
<sequence>MVLQRRLDYGFNGCQVPVVPRRPRSARGSCHEGAQASEIGFQRKAQVFALKECSQASSSAGLAPSSFVVKPDPCEEVASAEESMYNRNKGDFGRFPGTAQGKSNPDQRSPVFVGSCQARAEDGIPSPLQFEGQTTKGGGFLGLGDPCCLEEPMKVDVKPPLPSSESSVEVPFHGNRHILPGSSFPKCHNDMAHFPVDRDDDEKSSGCTQPCYIPSKFGRPQRIGDRRIRKLASKFWKVGPTLLKDEELSNTEEEVKPVFRSRKMCYTRQRSQRCYFKRRRLFEHGPISTSDRTISSEGIYRSPEMGMKGELSCSPANAHGGNGASSSVTGQKTSFESDDYHVKLSIKSFKVPELFIELPETATVGSLKRTVVDAVAAILCGGFRVGVLLQGKKVRDDNKTLLQAGISRGDKLESLGFTLEPKPSQASNKLTANTEDTPFLPVCDGPGQPQGRPEAPASDAVMFDACTDPTRLAAFANCVESDHDSAPSPPDTTTSAEKMSTPDCKALVVVPHMEAEALAVVPFHRASRRAEMAPRRIRRPFSVSEVEALVQAVEKLGTGRWRDVKLRAFENAKHRTYVDLKVKHLLFVPELSFPIINCVGPNLTFPSYLPSNVKLDGELGISSPGFLDWRLRWPQETTATADHLSLEPARRRVIRIKGREVRERERDVYDKPALSSHLRFLSADLTRSEDNPTQCRKAHAASHFLPKEQLAVPFADKWKTLVHTAKISPQQRRGEPVPQELLDRVLSANAYWSQHQAKLQVKQQPEQLLLA</sequence>
<protein>
    <submittedName>
        <fullName evidence="5">Uncharacterized protein</fullName>
    </submittedName>
</protein>
<gene>
    <name evidence="5" type="ORF">Taro_018474</name>
</gene>
<dbReference type="AlphaFoldDB" id="A0A843V2H9"/>
<evidence type="ECO:0000313" key="6">
    <source>
        <dbReference type="Proteomes" id="UP000652761"/>
    </source>
</evidence>
<dbReference type="OrthoDB" id="2020981at2759"/>
<dbReference type="PANTHER" id="PTHR21717:SF70">
    <property type="entry name" value="TELOMERE REPEAT-BINDING PROTEIN 2-RELATED"/>
    <property type="match status" value="1"/>
</dbReference>
<dbReference type="CDD" id="cd11660">
    <property type="entry name" value="SANT_TRF"/>
    <property type="match status" value="1"/>
</dbReference>
<dbReference type="SUPFAM" id="SSF46689">
    <property type="entry name" value="Homeodomain-like"/>
    <property type="match status" value="1"/>
</dbReference>